<dbReference type="KEGG" id="mru:mru_1049"/>
<feature type="compositionally biased region" description="Basic and acidic residues" evidence="1">
    <location>
        <begin position="338"/>
        <end position="349"/>
    </location>
</feature>
<keyword evidence="4" id="KW-1185">Reference proteome</keyword>
<evidence type="ECO:0000313" key="4">
    <source>
        <dbReference type="Proteomes" id="UP000008680"/>
    </source>
</evidence>
<dbReference type="SUPFAM" id="SSF53448">
    <property type="entry name" value="Nucleotide-diphospho-sugar transferases"/>
    <property type="match status" value="1"/>
</dbReference>
<dbReference type="PANTHER" id="PTHR22916:SF3">
    <property type="entry name" value="UDP-GLCNAC:BETAGAL BETA-1,3-N-ACETYLGLUCOSAMINYLTRANSFERASE-LIKE PROTEIN 1"/>
    <property type="match status" value="1"/>
</dbReference>
<dbReference type="InterPro" id="IPR001173">
    <property type="entry name" value="Glyco_trans_2-like"/>
</dbReference>
<reference evidence="3 4" key="1">
    <citation type="journal article" date="2010" name="PLoS ONE">
        <title>The genome sequence of the rumen methanogen Methanobrevibacter ruminantium reveals new possibilities for controlling ruminant methane emissions.</title>
        <authorList>
            <person name="Leahy S.C."/>
            <person name="Kelly W.J."/>
            <person name="Altermann E."/>
            <person name="Ronimus R.S."/>
            <person name="Yeoman C.J."/>
            <person name="Pacheco D.M."/>
            <person name="Li D."/>
            <person name="Kong Z."/>
            <person name="McTavish S."/>
            <person name="Sang C."/>
            <person name="Lambie S.C."/>
            <person name="Janssen P.H."/>
            <person name="Dey D."/>
            <person name="Attwood G.T."/>
        </authorList>
    </citation>
    <scope>NUCLEOTIDE SEQUENCE [LARGE SCALE GENOMIC DNA]</scope>
    <source>
        <strain evidence="4">ATCC 35063 / DSM 1093 / JCM 13430 / OCM 146 / M1</strain>
    </source>
</reference>
<proteinExistence type="predicted"/>
<dbReference type="Gene3D" id="3.90.550.10">
    <property type="entry name" value="Spore Coat Polysaccharide Biosynthesis Protein SpsA, Chain A"/>
    <property type="match status" value="1"/>
</dbReference>
<dbReference type="CDD" id="cd00761">
    <property type="entry name" value="Glyco_tranf_GTA_type"/>
    <property type="match status" value="1"/>
</dbReference>
<accession>D3E2Y9</accession>
<dbReference type="InterPro" id="IPR029044">
    <property type="entry name" value="Nucleotide-diphossugar_trans"/>
</dbReference>
<dbReference type="GeneID" id="8770701"/>
<sequence length="381" mass="45539">MVEISIVIPVYNVEKYLRECLDSAVNQTFKDIEIICINDGSTDSSLDILKEYQESDDRIIIFNQENQGPGAARNLGINKSKGKYVYFLDSDDYLELNALEKLYNICEEKSLDFVLFKLLNFNDKTGKTFQTKYYNMAFLNDRIGDNVFSYKDLYDCVFNLAVSPPAKLYKRELITDIDYPEGIIFEDNVFFLKTLLKAKRIYFLDEFLYNRRRRDDSLTSSGSDDYYDIIPSMNYLFDICRDLDDFELLKEGLYYKKFKELYIRFSKVNDVHKEEFFNLIREDCLKHKEEIDEDIANDKLRKRSKFIYESVLSSDDYKEFHYRIRLYDKNKEINDLKKENKSLKNENKKLKSSNKKLKKENKHFKSTKAYKVWKKYSKIKD</sequence>
<organism evidence="3 4">
    <name type="scientific">Methanobrevibacter ruminantium (strain ATCC 35063 / DSM 1093 / JCM 13430 / OCM 146 / M1)</name>
    <name type="common">Methanobacterium ruminantium</name>
    <dbReference type="NCBI Taxonomy" id="634498"/>
    <lineage>
        <taxon>Archaea</taxon>
        <taxon>Methanobacteriati</taxon>
        <taxon>Methanobacteriota</taxon>
        <taxon>Methanomada group</taxon>
        <taxon>Methanobacteria</taxon>
        <taxon>Methanobacteriales</taxon>
        <taxon>Methanobacteriaceae</taxon>
        <taxon>Methanobrevibacter</taxon>
    </lineage>
</organism>
<name>D3E2Y9_METRM</name>
<evidence type="ECO:0000256" key="1">
    <source>
        <dbReference type="SAM" id="MobiDB-lite"/>
    </source>
</evidence>
<dbReference type="GO" id="GO:0016758">
    <property type="term" value="F:hexosyltransferase activity"/>
    <property type="evidence" value="ECO:0007669"/>
    <property type="project" value="UniProtKB-ARBA"/>
</dbReference>
<dbReference type="RefSeq" id="WP_012955850.1">
    <property type="nucleotide sequence ID" value="NC_013790.1"/>
</dbReference>
<feature type="compositionally biased region" description="Basic residues" evidence="1">
    <location>
        <begin position="350"/>
        <end position="363"/>
    </location>
</feature>
<dbReference type="CAZy" id="GT2">
    <property type="family name" value="Glycosyltransferase Family 2"/>
</dbReference>
<keyword evidence="3" id="KW-0808">Transferase</keyword>
<dbReference type="OrthoDB" id="77457at2157"/>
<evidence type="ECO:0000259" key="2">
    <source>
        <dbReference type="Pfam" id="PF00535"/>
    </source>
</evidence>
<dbReference type="HOGENOM" id="CLU_025996_25_3_2"/>
<dbReference type="STRING" id="634498.mru_1049"/>
<feature type="region of interest" description="Disordered" evidence="1">
    <location>
        <begin position="338"/>
        <end position="363"/>
    </location>
</feature>
<dbReference type="AlphaFoldDB" id="D3E2Y9"/>
<protein>
    <submittedName>
        <fullName evidence="3">Glycosyl transferase GT2 family</fullName>
    </submittedName>
</protein>
<dbReference type="eggNOG" id="arCOG01381">
    <property type="taxonomic scope" value="Archaea"/>
</dbReference>
<dbReference type="Proteomes" id="UP000008680">
    <property type="component" value="Chromosome"/>
</dbReference>
<dbReference type="EMBL" id="CP001719">
    <property type="protein sequence ID" value="ADC46900.1"/>
    <property type="molecule type" value="Genomic_DNA"/>
</dbReference>
<feature type="domain" description="Glycosyltransferase 2-like" evidence="2">
    <location>
        <begin position="5"/>
        <end position="144"/>
    </location>
</feature>
<dbReference type="Pfam" id="PF00535">
    <property type="entry name" value="Glycos_transf_2"/>
    <property type="match status" value="1"/>
</dbReference>
<gene>
    <name evidence="3" type="ordered locus">mru_1049</name>
</gene>
<dbReference type="PANTHER" id="PTHR22916">
    <property type="entry name" value="GLYCOSYLTRANSFERASE"/>
    <property type="match status" value="1"/>
</dbReference>
<evidence type="ECO:0000313" key="3">
    <source>
        <dbReference type="EMBL" id="ADC46900.1"/>
    </source>
</evidence>
<dbReference type="PATRIC" id="fig|634498.28.peg.1049"/>